<protein>
    <submittedName>
        <fullName evidence="1">Uncharacterized protein</fullName>
    </submittedName>
</protein>
<sequence>MPQGHGLGSIATIVETVLSSGTIARVIYHSDYSPTQTAGPSQSAARRNNNSELSLFFSCQTSASISPTSHVIIGC</sequence>
<keyword evidence="2" id="KW-1185">Reference proteome</keyword>
<dbReference type="Proteomes" id="UP001283361">
    <property type="component" value="Unassembled WGS sequence"/>
</dbReference>
<reference evidence="1" key="1">
    <citation type="journal article" date="2023" name="G3 (Bethesda)">
        <title>A reference genome for the long-term kleptoplast-retaining sea slug Elysia crispata morphotype clarki.</title>
        <authorList>
            <person name="Eastman K.E."/>
            <person name="Pendleton A.L."/>
            <person name="Shaikh M.A."/>
            <person name="Suttiyut T."/>
            <person name="Ogas R."/>
            <person name="Tomko P."/>
            <person name="Gavelis G."/>
            <person name="Widhalm J.R."/>
            <person name="Wisecaver J.H."/>
        </authorList>
    </citation>
    <scope>NUCLEOTIDE SEQUENCE</scope>
    <source>
        <strain evidence="1">ECLA1</strain>
    </source>
</reference>
<evidence type="ECO:0000313" key="1">
    <source>
        <dbReference type="EMBL" id="KAK3789254.1"/>
    </source>
</evidence>
<name>A0AAE1E003_9GAST</name>
<accession>A0AAE1E003</accession>
<dbReference type="EMBL" id="JAWDGP010001678">
    <property type="protein sequence ID" value="KAK3789254.1"/>
    <property type="molecule type" value="Genomic_DNA"/>
</dbReference>
<gene>
    <name evidence="1" type="ORF">RRG08_001644</name>
</gene>
<comment type="caution">
    <text evidence="1">The sequence shown here is derived from an EMBL/GenBank/DDBJ whole genome shotgun (WGS) entry which is preliminary data.</text>
</comment>
<evidence type="ECO:0000313" key="2">
    <source>
        <dbReference type="Proteomes" id="UP001283361"/>
    </source>
</evidence>
<dbReference type="AlphaFoldDB" id="A0AAE1E003"/>
<organism evidence="1 2">
    <name type="scientific">Elysia crispata</name>
    <name type="common">lettuce slug</name>
    <dbReference type="NCBI Taxonomy" id="231223"/>
    <lineage>
        <taxon>Eukaryota</taxon>
        <taxon>Metazoa</taxon>
        <taxon>Spiralia</taxon>
        <taxon>Lophotrochozoa</taxon>
        <taxon>Mollusca</taxon>
        <taxon>Gastropoda</taxon>
        <taxon>Heterobranchia</taxon>
        <taxon>Euthyneura</taxon>
        <taxon>Panpulmonata</taxon>
        <taxon>Sacoglossa</taxon>
        <taxon>Placobranchoidea</taxon>
        <taxon>Plakobranchidae</taxon>
        <taxon>Elysia</taxon>
    </lineage>
</organism>
<proteinExistence type="predicted"/>